<keyword evidence="3" id="KW-0349">Heme</keyword>
<dbReference type="PANTHER" id="PTHR11493:SF54">
    <property type="entry name" value="ANAEROBIC SULFITE REDUCTASE SUBUNIT C"/>
    <property type="match status" value="1"/>
</dbReference>
<reference evidence="9" key="1">
    <citation type="submission" date="2021-10" db="EMBL/GenBank/DDBJ databases">
        <title>Anaerobic single-cell dispensing facilitates the cultivation of human gut bacteria.</title>
        <authorList>
            <person name="Afrizal A."/>
        </authorList>
    </citation>
    <scope>NUCLEOTIDE SEQUENCE</scope>
    <source>
        <strain evidence="9">CLA-AA-H274</strain>
    </source>
</reference>
<feature type="domain" description="4Fe-4S ferredoxin-type" evidence="8">
    <location>
        <begin position="179"/>
        <end position="208"/>
    </location>
</feature>
<proteinExistence type="inferred from homology"/>
<dbReference type="InterPro" id="IPR045854">
    <property type="entry name" value="NO2/SO3_Rdtase_4Fe4S_sf"/>
</dbReference>
<dbReference type="InterPro" id="IPR006066">
    <property type="entry name" value="NO2/SO3_Rdtase_FeS/sirohaem_BS"/>
</dbReference>
<dbReference type="PROSITE" id="PS51379">
    <property type="entry name" value="4FE4S_FER_2"/>
    <property type="match status" value="2"/>
</dbReference>
<evidence type="ECO:0000256" key="6">
    <source>
        <dbReference type="ARBA" id="ARBA00023004"/>
    </source>
</evidence>
<dbReference type="PANTHER" id="PTHR11493">
    <property type="entry name" value="SULFITE REDUCTASE [NADPH] SUBUNIT BETA-RELATED"/>
    <property type="match status" value="1"/>
</dbReference>
<name>A0AAE3APM2_9FIRM</name>
<dbReference type="EMBL" id="JAJEPU010000015">
    <property type="protein sequence ID" value="MCC2164531.1"/>
    <property type="molecule type" value="Genomic_DNA"/>
</dbReference>
<keyword evidence="6" id="KW-0408">Iron</keyword>
<protein>
    <submittedName>
        <fullName evidence="9">Sulfite reductase subunit C</fullName>
    </submittedName>
</protein>
<dbReference type="GO" id="GO:0046872">
    <property type="term" value="F:metal ion binding"/>
    <property type="evidence" value="ECO:0007669"/>
    <property type="project" value="UniProtKB-KW"/>
</dbReference>
<dbReference type="GO" id="GO:0050311">
    <property type="term" value="F:sulfite reductase (ferredoxin) activity"/>
    <property type="evidence" value="ECO:0007669"/>
    <property type="project" value="TreeGrafter"/>
</dbReference>
<evidence type="ECO:0000256" key="1">
    <source>
        <dbReference type="ARBA" id="ARBA00010429"/>
    </source>
</evidence>
<accession>A0AAE3APM2</accession>
<evidence type="ECO:0000256" key="3">
    <source>
        <dbReference type="ARBA" id="ARBA00022617"/>
    </source>
</evidence>
<evidence type="ECO:0000256" key="2">
    <source>
        <dbReference type="ARBA" id="ARBA00022485"/>
    </source>
</evidence>
<dbReference type="Gene3D" id="3.30.70.20">
    <property type="match status" value="1"/>
</dbReference>
<dbReference type="GO" id="GO:0009337">
    <property type="term" value="C:sulfite reductase complex (NADPH)"/>
    <property type="evidence" value="ECO:0007669"/>
    <property type="project" value="TreeGrafter"/>
</dbReference>
<dbReference type="Gene3D" id="3.30.413.10">
    <property type="entry name" value="Sulfite Reductase Hemoprotein, domain 1"/>
    <property type="match status" value="1"/>
</dbReference>
<dbReference type="GO" id="GO:0000103">
    <property type="term" value="P:sulfate assimilation"/>
    <property type="evidence" value="ECO:0007669"/>
    <property type="project" value="TreeGrafter"/>
</dbReference>
<keyword evidence="4" id="KW-0479">Metal-binding</keyword>
<dbReference type="InterPro" id="IPR036136">
    <property type="entry name" value="Nit/Sulf_reduc_fer-like_dom_sf"/>
</dbReference>
<dbReference type="InterPro" id="IPR017900">
    <property type="entry name" value="4Fe4S_Fe_S_CS"/>
</dbReference>
<dbReference type="InterPro" id="IPR045169">
    <property type="entry name" value="NO2/SO3_Rdtase_4Fe4S_prot"/>
</dbReference>
<keyword evidence="2" id="KW-0004">4Fe-4S</keyword>
<evidence type="ECO:0000256" key="5">
    <source>
        <dbReference type="ARBA" id="ARBA00023002"/>
    </source>
</evidence>
<dbReference type="RefSeq" id="WP_308451155.1">
    <property type="nucleotide sequence ID" value="NZ_JAJEPU010000015.1"/>
</dbReference>
<keyword evidence="5" id="KW-0560">Oxidoreductase</keyword>
<dbReference type="GO" id="GO:0016002">
    <property type="term" value="F:sulfite reductase activity"/>
    <property type="evidence" value="ECO:0007669"/>
    <property type="project" value="TreeGrafter"/>
</dbReference>
<evidence type="ECO:0000256" key="4">
    <source>
        <dbReference type="ARBA" id="ARBA00022723"/>
    </source>
</evidence>
<evidence type="ECO:0000256" key="7">
    <source>
        <dbReference type="ARBA" id="ARBA00023014"/>
    </source>
</evidence>
<feature type="domain" description="4Fe-4S ferredoxin-type" evidence="8">
    <location>
        <begin position="210"/>
        <end position="241"/>
    </location>
</feature>
<dbReference type="InterPro" id="IPR005117">
    <property type="entry name" value="NiRdtase/SiRdtase_haem-b_fer"/>
</dbReference>
<dbReference type="SUPFAM" id="SSF56014">
    <property type="entry name" value="Nitrite and sulphite reductase 4Fe-4S domain-like"/>
    <property type="match status" value="1"/>
</dbReference>
<dbReference type="Gene3D" id="3.90.480.20">
    <property type="match status" value="1"/>
</dbReference>
<gene>
    <name evidence="9" type="primary">asrC</name>
    <name evidence="9" type="ORF">LKD32_06505</name>
</gene>
<dbReference type="InterPro" id="IPR017896">
    <property type="entry name" value="4Fe4S_Fe-S-bd"/>
</dbReference>
<keyword evidence="7" id="KW-0411">Iron-sulfur</keyword>
<organism evidence="9 10">
    <name type="scientific">Brotaphodocola catenula</name>
    <dbReference type="NCBI Taxonomy" id="2885361"/>
    <lineage>
        <taxon>Bacteria</taxon>
        <taxon>Bacillati</taxon>
        <taxon>Bacillota</taxon>
        <taxon>Clostridia</taxon>
        <taxon>Lachnospirales</taxon>
        <taxon>Lachnospiraceae</taxon>
        <taxon>Brotaphodocola</taxon>
    </lineage>
</organism>
<evidence type="ECO:0000259" key="8">
    <source>
        <dbReference type="PROSITE" id="PS51379"/>
    </source>
</evidence>
<dbReference type="AlphaFoldDB" id="A0AAE3APM2"/>
<dbReference type="Pfam" id="PF01077">
    <property type="entry name" value="NIR_SIR"/>
    <property type="match status" value="1"/>
</dbReference>
<dbReference type="GO" id="GO:0020037">
    <property type="term" value="F:heme binding"/>
    <property type="evidence" value="ECO:0007669"/>
    <property type="project" value="InterPro"/>
</dbReference>
<dbReference type="InterPro" id="IPR006067">
    <property type="entry name" value="NO2/SO3_Rdtase_4Fe4S_dom"/>
</dbReference>
<evidence type="ECO:0000313" key="10">
    <source>
        <dbReference type="Proteomes" id="UP001198962"/>
    </source>
</evidence>
<dbReference type="SUPFAM" id="SSF54862">
    <property type="entry name" value="4Fe-4S ferredoxins"/>
    <property type="match status" value="1"/>
</dbReference>
<dbReference type="GO" id="GO:0051539">
    <property type="term" value="F:4 iron, 4 sulfur cluster binding"/>
    <property type="evidence" value="ECO:0007669"/>
    <property type="project" value="UniProtKB-KW"/>
</dbReference>
<comment type="caution">
    <text evidence="9">The sequence shown here is derived from an EMBL/GenBank/DDBJ whole genome shotgun (WGS) entry which is preliminary data.</text>
</comment>
<evidence type="ECO:0000313" key="9">
    <source>
        <dbReference type="EMBL" id="MCC2164531.1"/>
    </source>
</evidence>
<dbReference type="Pfam" id="PF00037">
    <property type="entry name" value="Fer4"/>
    <property type="match status" value="1"/>
</dbReference>
<dbReference type="NCBIfam" id="TIGR02912">
    <property type="entry name" value="sulfite_red_C"/>
    <property type="match status" value="1"/>
</dbReference>
<dbReference type="SUPFAM" id="SSF55124">
    <property type="entry name" value="Nitrite/Sulfite reductase N-terminal domain-like"/>
    <property type="match status" value="1"/>
</dbReference>
<dbReference type="InterPro" id="IPR014261">
    <property type="entry name" value="Sulphite_reductase_C"/>
</dbReference>
<keyword evidence="10" id="KW-1185">Reference proteome</keyword>
<dbReference type="PROSITE" id="PS00198">
    <property type="entry name" value="4FE4S_FER_1"/>
    <property type="match status" value="1"/>
</dbReference>
<dbReference type="Proteomes" id="UP001198962">
    <property type="component" value="Unassembled WGS sequence"/>
</dbReference>
<sequence length="363" mass="40329">MNQDIDIKKVRLNCFRQSKVPGEFMLQLRVPGAALAAKHLTMVQEICEKWGNGTFHFGTRQTFDIPGIKYENIEAVNKYIKGYIHDIDVESCGVDMNTIAGQPAEYDVESGYPTIGARNIMACVGNAHCIKGNANTAELARKIEKLIFPSHYHIKVAVAGCPNDCVKANFNDFGIMGINKQIYDIDRCIGCGACVEACQHHATGVLSLNKNGKIDKDTCCCVGCGECSIACPTGAWSRGPHLYRVTLGGRTGKQNPRSGKLFLNWVTEDVILGMFANWQKFSAWALDYKPEYLHGGHLIDRVGYKEFVKHIFEGVTFNPEAKMADDIYWAENEQRGNMHVMPLSQHKHAGPAETANYSFAQQK</sequence>
<comment type="similarity">
    <text evidence="1">Belongs to the nitrite and sulfite reductase 4Fe-4S domain family.</text>
</comment>
<dbReference type="PRINTS" id="PR00397">
    <property type="entry name" value="SIROHAEM"/>
</dbReference>
<dbReference type="Pfam" id="PF03460">
    <property type="entry name" value="NIR_SIR_ferr"/>
    <property type="match status" value="1"/>
</dbReference>